<accession>A0A1B9GDX0</accession>
<name>A0A1B9GDX0_9TREE</name>
<evidence type="ECO:0000256" key="1">
    <source>
        <dbReference type="ARBA" id="ARBA00009947"/>
    </source>
</evidence>
<dbReference type="Pfam" id="PF00956">
    <property type="entry name" value="NAP"/>
    <property type="match status" value="1"/>
</dbReference>
<dbReference type="GO" id="GO:0006334">
    <property type="term" value="P:nucleosome assembly"/>
    <property type="evidence" value="ECO:0007669"/>
    <property type="project" value="InterPro"/>
</dbReference>
<dbReference type="OrthoDB" id="19419at2759"/>
<proteinExistence type="inferred from homology"/>
<reference evidence="4" key="1">
    <citation type="submission" date="2013-07" db="EMBL/GenBank/DDBJ databases">
        <title>The Genome Sequence of Cryptococcus bestiolae CBS10118.</title>
        <authorList>
            <consortium name="The Broad Institute Genome Sequencing Platform"/>
            <person name="Cuomo C."/>
            <person name="Litvintseva A."/>
            <person name="Chen Y."/>
            <person name="Heitman J."/>
            <person name="Sun S."/>
            <person name="Springer D."/>
            <person name="Dromer F."/>
            <person name="Young S.K."/>
            <person name="Zeng Q."/>
            <person name="Gargeya S."/>
            <person name="Fitzgerald M."/>
            <person name="Abouelleil A."/>
            <person name="Alvarado L."/>
            <person name="Berlin A.M."/>
            <person name="Chapman S.B."/>
            <person name="Dewar J."/>
            <person name="Goldberg J."/>
            <person name="Griggs A."/>
            <person name="Gujja S."/>
            <person name="Hansen M."/>
            <person name="Howarth C."/>
            <person name="Imamovic A."/>
            <person name="Larimer J."/>
            <person name="McCowan C."/>
            <person name="Murphy C."/>
            <person name="Pearson M."/>
            <person name="Priest M."/>
            <person name="Roberts A."/>
            <person name="Saif S."/>
            <person name="Shea T."/>
            <person name="Sykes S."/>
            <person name="Wortman J."/>
            <person name="Nusbaum C."/>
            <person name="Birren B."/>
        </authorList>
    </citation>
    <scope>NUCLEOTIDE SEQUENCE [LARGE SCALE GENOMIC DNA]</scope>
    <source>
        <strain evidence="4">CBS 10118</strain>
    </source>
</reference>
<protein>
    <submittedName>
        <fullName evidence="4">Template-activating factor I</fullName>
    </submittedName>
</protein>
<feature type="compositionally biased region" description="Acidic residues" evidence="3">
    <location>
        <begin position="246"/>
        <end position="278"/>
    </location>
</feature>
<dbReference type="VEuPathDB" id="FungiDB:I302_00729"/>
<sequence>MNRAEQNITISLYIPESLAKELTDEERNKNVRMSRFYVKETKTYLEHLRPRVKKVERFWTTALLNHTQIAAAATSKEDRHALSFLEDIELVQDENDFRPFELKFHFKENPYFTNTVLSKTYSLPKGIVPAPKDGGITDELRKFTDIEELMAGSIKIDWKSDEVNLPKKQPRLAQGHDHDHDHSDPDHVHDDDDEGFEGDLGSFFLFFELAEDPFQIGDAVKSDILPDAYAYFEDRGENSPGSGFEMDSDLDEDDDDELDEESDEDENAEIDLEDEEDDVPKKKRKLGKNGK</sequence>
<dbReference type="SUPFAM" id="SSF143113">
    <property type="entry name" value="NAP-like"/>
    <property type="match status" value="1"/>
</dbReference>
<evidence type="ECO:0000256" key="2">
    <source>
        <dbReference type="RuleBase" id="RU003876"/>
    </source>
</evidence>
<feature type="compositionally biased region" description="Basic residues" evidence="3">
    <location>
        <begin position="281"/>
        <end position="291"/>
    </location>
</feature>
<feature type="compositionally biased region" description="Basic and acidic residues" evidence="3">
    <location>
        <begin position="174"/>
        <end position="190"/>
    </location>
</feature>
<dbReference type="InterPro" id="IPR002164">
    <property type="entry name" value="NAP_family"/>
</dbReference>
<dbReference type="STRING" id="1296100.A0A1B9GDX0"/>
<dbReference type="Gene3D" id="3.30.1120.90">
    <property type="entry name" value="Nucleosome assembly protein"/>
    <property type="match status" value="1"/>
</dbReference>
<reference evidence="4" key="2">
    <citation type="submission" date="2014-01" db="EMBL/GenBank/DDBJ databases">
        <title>Evolution of pathogenesis and genome organization in the Tremellales.</title>
        <authorList>
            <person name="Cuomo C."/>
            <person name="Litvintseva A."/>
            <person name="Heitman J."/>
            <person name="Chen Y."/>
            <person name="Sun S."/>
            <person name="Springer D."/>
            <person name="Dromer F."/>
            <person name="Young S."/>
            <person name="Zeng Q."/>
            <person name="Chapman S."/>
            <person name="Gujja S."/>
            <person name="Saif S."/>
            <person name="Birren B."/>
        </authorList>
    </citation>
    <scope>NUCLEOTIDE SEQUENCE</scope>
    <source>
        <strain evidence="4">CBS 10118</strain>
    </source>
</reference>
<evidence type="ECO:0000256" key="3">
    <source>
        <dbReference type="SAM" id="MobiDB-lite"/>
    </source>
</evidence>
<evidence type="ECO:0000313" key="4">
    <source>
        <dbReference type="EMBL" id="OCF29233.1"/>
    </source>
</evidence>
<feature type="region of interest" description="Disordered" evidence="3">
    <location>
        <begin position="233"/>
        <end position="291"/>
    </location>
</feature>
<dbReference type="PANTHER" id="PTHR11875">
    <property type="entry name" value="TESTIS-SPECIFIC Y-ENCODED PROTEIN"/>
    <property type="match status" value="1"/>
</dbReference>
<dbReference type="InterPro" id="IPR037231">
    <property type="entry name" value="NAP-like_sf"/>
</dbReference>
<comment type="similarity">
    <text evidence="1 2">Belongs to the nucleosome assembly protein (NAP) family.</text>
</comment>
<gene>
    <name evidence="4" type="ORF">I302_00729</name>
</gene>
<feature type="region of interest" description="Disordered" evidence="3">
    <location>
        <begin position="170"/>
        <end position="194"/>
    </location>
</feature>
<organism evidence="4">
    <name type="scientific">Kwoniella bestiolae CBS 10118</name>
    <dbReference type="NCBI Taxonomy" id="1296100"/>
    <lineage>
        <taxon>Eukaryota</taxon>
        <taxon>Fungi</taxon>
        <taxon>Dikarya</taxon>
        <taxon>Basidiomycota</taxon>
        <taxon>Agaricomycotina</taxon>
        <taxon>Tremellomycetes</taxon>
        <taxon>Tremellales</taxon>
        <taxon>Cryptococcaceae</taxon>
        <taxon>Kwoniella</taxon>
    </lineage>
</organism>
<dbReference type="EMBL" id="KI894018">
    <property type="protein sequence ID" value="OCF29233.1"/>
    <property type="molecule type" value="Genomic_DNA"/>
</dbReference>
<dbReference type="GO" id="GO:0005634">
    <property type="term" value="C:nucleus"/>
    <property type="evidence" value="ECO:0007669"/>
    <property type="project" value="InterPro"/>
</dbReference>
<dbReference type="AlphaFoldDB" id="A0A1B9GDX0"/>